<accession>A0A183GRH0</accession>
<evidence type="ECO:0000313" key="3">
    <source>
        <dbReference type="WBParaSite" id="HPBE_0002529001-mRNA-1"/>
    </source>
</evidence>
<dbReference type="WBParaSite" id="HPBE_0002529001-mRNA-1">
    <property type="protein sequence ID" value="HPBE_0002529001-mRNA-1"/>
    <property type="gene ID" value="HPBE_0002529001"/>
</dbReference>
<gene>
    <name evidence="1" type="ORF">HPBE_LOCUS25289</name>
</gene>
<dbReference type="EMBL" id="UZAH01037663">
    <property type="protein sequence ID" value="VDP50275.1"/>
    <property type="molecule type" value="Genomic_DNA"/>
</dbReference>
<proteinExistence type="predicted"/>
<name>A0A183GRH0_HELPZ</name>
<sequence length="144" mass="16222">MSWLSQLLERNSSDPRVRLELGQELLDHLAVSRLPSDTKIINEFCDVVFQWLASSNFKVGAAKELVLKLSESTSQLIVPSVVESSTSCDLAFLVAVLSACFFCSRRLNTKRPKRRTTYELLLTTLCQPYRFRLGNRKTGHGIAS</sequence>
<dbReference type="Proteomes" id="UP000050761">
    <property type="component" value="Unassembled WGS sequence"/>
</dbReference>
<reference evidence="1 2" key="1">
    <citation type="submission" date="2018-11" db="EMBL/GenBank/DDBJ databases">
        <authorList>
            <consortium name="Pathogen Informatics"/>
        </authorList>
    </citation>
    <scope>NUCLEOTIDE SEQUENCE [LARGE SCALE GENOMIC DNA]</scope>
</reference>
<dbReference type="AlphaFoldDB" id="A0A183GRH0"/>
<evidence type="ECO:0000313" key="2">
    <source>
        <dbReference type="Proteomes" id="UP000050761"/>
    </source>
</evidence>
<keyword evidence="2" id="KW-1185">Reference proteome</keyword>
<protein>
    <submittedName>
        <fullName evidence="3">RTTN_N domain-containing protein</fullName>
    </submittedName>
</protein>
<organism evidence="2 3">
    <name type="scientific">Heligmosomoides polygyrus</name>
    <name type="common">Parasitic roundworm</name>
    <dbReference type="NCBI Taxonomy" id="6339"/>
    <lineage>
        <taxon>Eukaryota</taxon>
        <taxon>Metazoa</taxon>
        <taxon>Ecdysozoa</taxon>
        <taxon>Nematoda</taxon>
        <taxon>Chromadorea</taxon>
        <taxon>Rhabditida</taxon>
        <taxon>Rhabditina</taxon>
        <taxon>Rhabditomorpha</taxon>
        <taxon>Strongyloidea</taxon>
        <taxon>Heligmosomidae</taxon>
        <taxon>Heligmosomoides</taxon>
    </lineage>
</organism>
<dbReference type="OrthoDB" id="46159at2759"/>
<accession>A0A3P8F3L3</accession>
<evidence type="ECO:0000313" key="1">
    <source>
        <dbReference type="EMBL" id="VDP50275.1"/>
    </source>
</evidence>
<reference evidence="3" key="2">
    <citation type="submission" date="2019-09" db="UniProtKB">
        <authorList>
            <consortium name="WormBaseParasite"/>
        </authorList>
    </citation>
    <scope>IDENTIFICATION</scope>
</reference>